<dbReference type="HOGENOM" id="CLU_1550240_0_0_1"/>
<accession>M1DML3</accession>
<dbReference type="Gramene" id="PGSC0003DMT400091436">
    <property type="protein sequence ID" value="PGSC0003DMT400091436"/>
    <property type="gene ID" value="PGSC0003DMG400041007"/>
</dbReference>
<dbReference type="EnsemblPlants" id="PGSC0003DMT400091436">
    <property type="protein sequence ID" value="PGSC0003DMT400091436"/>
    <property type="gene ID" value="PGSC0003DMG400041007"/>
</dbReference>
<dbReference type="eggNOG" id="KOG1990">
    <property type="taxonomic scope" value="Eukaryota"/>
</dbReference>
<dbReference type="PaxDb" id="4113-PGSC0003DMT400091436"/>
<evidence type="ECO:0000313" key="2">
    <source>
        <dbReference type="Proteomes" id="UP000011115"/>
    </source>
</evidence>
<keyword evidence="2" id="KW-1185">Reference proteome</keyword>
<dbReference type="AlphaFoldDB" id="M1DML3"/>
<name>M1DML3_SOLTU</name>
<organism evidence="1 2">
    <name type="scientific">Solanum tuberosum</name>
    <name type="common">Potato</name>
    <dbReference type="NCBI Taxonomy" id="4113"/>
    <lineage>
        <taxon>Eukaryota</taxon>
        <taxon>Viridiplantae</taxon>
        <taxon>Streptophyta</taxon>
        <taxon>Embryophyta</taxon>
        <taxon>Tracheophyta</taxon>
        <taxon>Spermatophyta</taxon>
        <taxon>Magnoliopsida</taxon>
        <taxon>eudicotyledons</taxon>
        <taxon>Gunneridae</taxon>
        <taxon>Pentapetalae</taxon>
        <taxon>asterids</taxon>
        <taxon>lamiids</taxon>
        <taxon>Solanales</taxon>
        <taxon>Solanaceae</taxon>
        <taxon>Solanoideae</taxon>
        <taxon>Solaneae</taxon>
        <taxon>Solanum</taxon>
    </lineage>
</organism>
<reference evidence="1" key="2">
    <citation type="submission" date="2015-06" db="UniProtKB">
        <authorList>
            <consortium name="EnsemblPlants"/>
        </authorList>
    </citation>
    <scope>IDENTIFICATION</scope>
    <source>
        <strain evidence="1">DM1-3 516 R44</strain>
    </source>
</reference>
<dbReference type="InParanoid" id="M1DML3"/>
<evidence type="ECO:0000313" key="1">
    <source>
        <dbReference type="EnsemblPlants" id="PGSC0003DMT400091436"/>
    </source>
</evidence>
<proteinExistence type="predicted"/>
<dbReference type="STRING" id="4113.M1DML3"/>
<protein>
    <submittedName>
        <fullName evidence="1">Poly(A)-specific ribonuclease</fullName>
    </submittedName>
</protein>
<sequence>MGIANLPSKLKASEMRACVAQAFGPNSVSIVYHLDESAVFIQFTKPELVSKFLEMKETLSWISDPISVLHPLSNILNGEYTHHAATYDVYQQICSPSTSKKLFADQAEAVGIKHKTVSSRVEGEKKGNQVFDKQNEVRIFDEKVDDQMSPSHGYSETDRSTESFYLDEVLASK</sequence>
<reference evidence="2" key="1">
    <citation type="journal article" date="2011" name="Nature">
        <title>Genome sequence and analysis of the tuber crop potato.</title>
        <authorList>
            <consortium name="The Potato Genome Sequencing Consortium"/>
        </authorList>
    </citation>
    <scope>NUCLEOTIDE SEQUENCE [LARGE SCALE GENOMIC DNA]</scope>
    <source>
        <strain evidence="2">cv. DM1-3 516 R44</strain>
    </source>
</reference>
<dbReference type="Proteomes" id="UP000011115">
    <property type="component" value="Unassembled WGS sequence"/>
</dbReference>